<comment type="caution">
    <text evidence="3">The sequence shown here is derived from an EMBL/GenBank/DDBJ whole genome shotgun (WGS) entry which is preliminary data.</text>
</comment>
<dbReference type="InterPro" id="IPR043128">
    <property type="entry name" value="Rev_trsase/Diguanyl_cyclase"/>
</dbReference>
<dbReference type="FunFam" id="3.30.70.270:FF:000020">
    <property type="entry name" value="Transposon Tf2-6 polyprotein-like Protein"/>
    <property type="match status" value="1"/>
</dbReference>
<feature type="non-terminal residue" evidence="3">
    <location>
        <position position="1"/>
    </location>
</feature>
<gene>
    <name evidence="3" type="primary">pol</name>
    <name evidence="3" type="ORF">CR513_07310</name>
</gene>
<dbReference type="SUPFAM" id="SSF56672">
    <property type="entry name" value="DNA/RNA polymerases"/>
    <property type="match status" value="1"/>
</dbReference>
<evidence type="ECO:0000259" key="1">
    <source>
        <dbReference type="Pfam" id="PF00078"/>
    </source>
</evidence>
<keyword evidence="4" id="KW-1185">Reference proteome</keyword>
<dbReference type="PANTHER" id="PTHR24559">
    <property type="entry name" value="TRANSPOSON TY3-I GAG-POL POLYPROTEIN"/>
    <property type="match status" value="1"/>
</dbReference>
<dbReference type="Gene3D" id="3.10.10.10">
    <property type="entry name" value="HIV Type 1 Reverse Transcriptase, subunit A, domain 1"/>
    <property type="match status" value="1"/>
</dbReference>
<evidence type="ECO:0000313" key="3">
    <source>
        <dbReference type="EMBL" id="RDY08466.1"/>
    </source>
</evidence>
<dbReference type="InterPro" id="IPR041577">
    <property type="entry name" value="RT_RNaseH_2"/>
</dbReference>
<dbReference type="EMBL" id="QJKJ01001268">
    <property type="protein sequence ID" value="RDY08466.1"/>
    <property type="molecule type" value="Genomic_DNA"/>
</dbReference>
<dbReference type="AlphaFoldDB" id="A0A371I0B1"/>
<accession>A0A371I0B1</accession>
<dbReference type="Pfam" id="PF17919">
    <property type="entry name" value="RT_RNaseH_2"/>
    <property type="match status" value="1"/>
</dbReference>
<dbReference type="PANTHER" id="PTHR24559:SF444">
    <property type="entry name" value="REVERSE TRANSCRIPTASE DOMAIN-CONTAINING PROTEIN"/>
    <property type="match status" value="1"/>
</dbReference>
<feature type="domain" description="Reverse transcriptase/retrotransposon-derived protein RNase H-like" evidence="2">
    <location>
        <begin position="391"/>
        <end position="434"/>
    </location>
</feature>
<dbReference type="Pfam" id="PF00078">
    <property type="entry name" value="RVT_1"/>
    <property type="match status" value="1"/>
</dbReference>
<dbReference type="CDD" id="cd01647">
    <property type="entry name" value="RT_LTR"/>
    <property type="match status" value="1"/>
</dbReference>
<proteinExistence type="predicted"/>
<dbReference type="OrthoDB" id="909916at2759"/>
<dbReference type="Gene3D" id="3.30.70.270">
    <property type="match status" value="2"/>
</dbReference>
<name>A0A371I0B1_MUCPR</name>
<dbReference type="InterPro" id="IPR043502">
    <property type="entry name" value="DNA/RNA_pol_sf"/>
</dbReference>
<dbReference type="Proteomes" id="UP000257109">
    <property type="component" value="Unassembled WGS sequence"/>
</dbReference>
<reference evidence="3" key="1">
    <citation type="submission" date="2018-05" db="EMBL/GenBank/DDBJ databases">
        <title>Draft genome of Mucuna pruriens seed.</title>
        <authorList>
            <person name="Nnadi N.E."/>
            <person name="Vos R."/>
            <person name="Hasami M.H."/>
            <person name="Devisetty U.K."/>
            <person name="Aguiy J.C."/>
        </authorList>
    </citation>
    <scope>NUCLEOTIDE SEQUENCE [LARGE SCALE GENOMIC DNA]</scope>
    <source>
        <strain evidence="3">JCA_2017</strain>
    </source>
</reference>
<evidence type="ECO:0000313" key="4">
    <source>
        <dbReference type="Proteomes" id="UP000257109"/>
    </source>
</evidence>
<dbReference type="InterPro" id="IPR053134">
    <property type="entry name" value="RNA-dir_DNA_polymerase"/>
</dbReference>
<sequence>MMHPIEDHSLFGVYIIDELVEECMQLDTGNVEISNFVELIDVTDYFNFVMDVSDSVNMIFLTPWIILPTLNAGVMETWSVPVPLSDHLKYAYLDDHQHFLQEEKLLNVLRKYKRQLGRRRSLTDKAAVETTEFDHPGCHQERSDKTICSRDHLSYLGQPMGQSGIGSFEEVRDDICIDYQKLNQPTRKDHFLLPFINQVLERLARKSHYCFLDGFSGYMQIHIVLADQHKSTFTCPFGTFAYTRMPFGLCNALSTFQRCMINIFLDLLEDWMEVFMDDFTVYAESFEACLENLSHVLTRCIETNLVLNFEKCHFMVIEGIVLEHLIFSRRIKVDKAKVNIITSLSNPAFVWEVHSFLGHVGFYRPFIKNFNKAALPLSKLLQKDVDFIYEQPCMEAFQELKKQLTSTSILQAPNWEYSFELMCDATNSTLGAVLG</sequence>
<dbReference type="InterPro" id="IPR000477">
    <property type="entry name" value="RT_dom"/>
</dbReference>
<evidence type="ECO:0000259" key="2">
    <source>
        <dbReference type="Pfam" id="PF17919"/>
    </source>
</evidence>
<protein>
    <submittedName>
        <fullName evidence="3">Retrovirus-related Pol polyprotein</fullName>
    </submittedName>
</protein>
<organism evidence="3 4">
    <name type="scientific">Mucuna pruriens</name>
    <name type="common">Velvet bean</name>
    <name type="synonym">Dolichos pruriens</name>
    <dbReference type="NCBI Taxonomy" id="157652"/>
    <lineage>
        <taxon>Eukaryota</taxon>
        <taxon>Viridiplantae</taxon>
        <taxon>Streptophyta</taxon>
        <taxon>Embryophyta</taxon>
        <taxon>Tracheophyta</taxon>
        <taxon>Spermatophyta</taxon>
        <taxon>Magnoliopsida</taxon>
        <taxon>eudicotyledons</taxon>
        <taxon>Gunneridae</taxon>
        <taxon>Pentapetalae</taxon>
        <taxon>rosids</taxon>
        <taxon>fabids</taxon>
        <taxon>Fabales</taxon>
        <taxon>Fabaceae</taxon>
        <taxon>Papilionoideae</taxon>
        <taxon>50 kb inversion clade</taxon>
        <taxon>NPAAA clade</taxon>
        <taxon>indigoferoid/millettioid clade</taxon>
        <taxon>Phaseoleae</taxon>
        <taxon>Mucuna</taxon>
    </lineage>
</organism>
<feature type="domain" description="Reverse transcriptase" evidence="1">
    <location>
        <begin position="176"/>
        <end position="316"/>
    </location>
</feature>